<keyword evidence="1" id="KW-0472">Membrane</keyword>
<keyword evidence="1" id="KW-0812">Transmembrane</keyword>
<name>A0AAW2EJN3_9HYME</name>
<sequence>MSEKNVLSDRRTVSDKKSVTLINKENMYEVVHSGKFFDSKTDGCKKKGLSLKAENYTTQTTSGSSTSTSIGKFPIYVDDEAASNRSRSRVRKNVCRKEIRAKQDSKTLANTNLLSTKTLEVQSNLDLRVVHRTRFSSSCQQASLDKMVQMNKLFPIRRAISESRNTSSWAQHDVRSGSRQIELVSNDVKKRTFSSIQMWKDKMRKLHTGTIPKYEVNKMQDKIKLRKSSDVESVDFQIEKSINVQNQAANKNVEKLKSQNCLLNTVRAIYKIITVLVFIIVYINTIFGNVVKVHHEKCSTMEKPLHQKNINSFKKTDVNDYLDFVLNIEREREKNIPRLSTCFLRYNVNAEQRRLIVGYMIRLGVKYNYSSSVIYQTIKLFNGAIDRLVVETDHIQLIALASTDILKYSNGMYTNEKKALSQYEKQILAVVNFQILFANPFSILSYYIWTLNIDCACNIIKPDDIPRIYYCGSYMIDLSMLDESLCEIPTYVIATAAMEISLCLVYLDNDNVDEVFIQTFRSKLLLTVLEERAINSTRKIMMKQSLEREKFYSKVIYKKYLRSEYDKVSDLIYA</sequence>
<keyword evidence="1" id="KW-1133">Transmembrane helix</keyword>
<feature type="domain" description="Cyclin C-terminal" evidence="2">
    <location>
        <begin position="470"/>
        <end position="570"/>
    </location>
</feature>
<feature type="transmembrane region" description="Helical" evidence="1">
    <location>
        <begin position="427"/>
        <end position="449"/>
    </location>
</feature>
<dbReference type="EMBL" id="JADYXP020000020">
    <property type="protein sequence ID" value="KAL0103933.1"/>
    <property type="molecule type" value="Genomic_DNA"/>
</dbReference>
<proteinExistence type="predicted"/>
<dbReference type="InterPro" id="IPR004367">
    <property type="entry name" value="Cyclin_C-dom"/>
</dbReference>
<organism evidence="3 4">
    <name type="scientific">Cardiocondyla obscurior</name>
    <dbReference type="NCBI Taxonomy" id="286306"/>
    <lineage>
        <taxon>Eukaryota</taxon>
        <taxon>Metazoa</taxon>
        <taxon>Ecdysozoa</taxon>
        <taxon>Arthropoda</taxon>
        <taxon>Hexapoda</taxon>
        <taxon>Insecta</taxon>
        <taxon>Pterygota</taxon>
        <taxon>Neoptera</taxon>
        <taxon>Endopterygota</taxon>
        <taxon>Hymenoptera</taxon>
        <taxon>Apocrita</taxon>
        <taxon>Aculeata</taxon>
        <taxon>Formicoidea</taxon>
        <taxon>Formicidae</taxon>
        <taxon>Myrmicinae</taxon>
        <taxon>Cardiocondyla</taxon>
    </lineage>
</organism>
<evidence type="ECO:0000313" key="4">
    <source>
        <dbReference type="Proteomes" id="UP001430953"/>
    </source>
</evidence>
<dbReference type="AlphaFoldDB" id="A0AAW2EJN3"/>
<reference evidence="3 4" key="1">
    <citation type="submission" date="2023-03" db="EMBL/GenBank/DDBJ databases">
        <title>High recombination rates correlate with genetic variation in Cardiocondyla obscurior ants.</title>
        <authorList>
            <person name="Errbii M."/>
        </authorList>
    </citation>
    <scope>NUCLEOTIDE SEQUENCE [LARGE SCALE GENOMIC DNA]</scope>
    <source>
        <strain evidence="3">Alpha-2009</strain>
        <tissue evidence="3">Whole body</tissue>
    </source>
</reference>
<dbReference type="SUPFAM" id="SSF47954">
    <property type="entry name" value="Cyclin-like"/>
    <property type="match status" value="2"/>
</dbReference>
<dbReference type="Gene3D" id="1.10.472.10">
    <property type="entry name" value="Cyclin-like"/>
    <property type="match status" value="2"/>
</dbReference>
<gene>
    <name evidence="3" type="ORF">PUN28_016947</name>
</gene>
<feature type="transmembrane region" description="Helical" evidence="1">
    <location>
        <begin position="268"/>
        <end position="291"/>
    </location>
</feature>
<dbReference type="Proteomes" id="UP001430953">
    <property type="component" value="Unassembled WGS sequence"/>
</dbReference>
<protein>
    <recommendedName>
        <fullName evidence="2">Cyclin C-terminal domain-containing protein</fullName>
    </recommendedName>
</protein>
<dbReference type="Pfam" id="PF02984">
    <property type="entry name" value="Cyclin_C"/>
    <property type="match status" value="1"/>
</dbReference>
<dbReference type="InterPro" id="IPR036915">
    <property type="entry name" value="Cyclin-like_sf"/>
</dbReference>
<comment type="caution">
    <text evidence="3">The sequence shown here is derived from an EMBL/GenBank/DDBJ whole genome shotgun (WGS) entry which is preliminary data.</text>
</comment>
<evidence type="ECO:0000313" key="3">
    <source>
        <dbReference type="EMBL" id="KAL0103933.1"/>
    </source>
</evidence>
<evidence type="ECO:0000259" key="2">
    <source>
        <dbReference type="Pfam" id="PF02984"/>
    </source>
</evidence>
<accession>A0AAW2EJN3</accession>
<keyword evidence="4" id="KW-1185">Reference proteome</keyword>
<evidence type="ECO:0000256" key="1">
    <source>
        <dbReference type="SAM" id="Phobius"/>
    </source>
</evidence>